<dbReference type="InterPro" id="IPR029063">
    <property type="entry name" value="SAM-dependent_MTases_sf"/>
</dbReference>
<gene>
    <name evidence="2" type="ORF">FCALED_LOCUS11052</name>
</gene>
<dbReference type="GO" id="GO:0008168">
    <property type="term" value="F:methyltransferase activity"/>
    <property type="evidence" value="ECO:0007669"/>
    <property type="project" value="TreeGrafter"/>
</dbReference>
<keyword evidence="3" id="KW-1185">Reference proteome</keyword>
<evidence type="ECO:0000313" key="2">
    <source>
        <dbReference type="EMBL" id="CAG8650778.1"/>
    </source>
</evidence>
<dbReference type="SUPFAM" id="SSF53335">
    <property type="entry name" value="S-adenosyl-L-methionine-dependent methyltransferases"/>
    <property type="match status" value="1"/>
</dbReference>
<protein>
    <submittedName>
        <fullName evidence="2">1971_t:CDS:1</fullName>
    </submittedName>
</protein>
<dbReference type="InterPro" id="IPR041698">
    <property type="entry name" value="Methyltransf_25"/>
</dbReference>
<organism evidence="2 3">
    <name type="scientific">Funneliformis caledonium</name>
    <dbReference type="NCBI Taxonomy" id="1117310"/>
    <lineage>
        <taxon>Eukaryota</taxon>
        <taxon>Fungi</taxon>
        <taxon>Fungi incertae sedis</taxon>
        <taxon>Mucoromycota</taxon>
        <taxon>Glomeromycotina</taxon>
        <taxon>Glomeromycetes</taxon>
        <taxon>Glomerales</taxon>
        <taxon>Glomeraceae</taxon>
        <taxon>Funneliformis</taxon>
    </lineage>
</organism>
<dbReference type="Gene3D" id="3.40.50.150">
    <property type="entry name" value="Vaccinia Virus protein VP39"/>
    <property type="match status" value="1"/>
</dbReference>
<dbReference type="Pfam" id="PF13649">
    <property type="entry name" value="Methyltransf_25"/>
    <property type="match status" value="1"/>
</dbReference>
<dbReference type="EMBL" id="CAJVPQ010004409">
    <property type="protein sequence ID" value="CAG8650778.1"/>
    <property type="molecule type" value="Genomic_DNA"/>
</dbReference>
<comment type="caution">
    <text evidence="2">The sequence shown here is derived from an EMBL/GenBank/DDBJ whole genome shotgun (WGS) entry which is preliminary data.</text>
</comment>
<evidence type="ECO:0000259" key="1">
    <source>
        <dbReference type="Pfam" id="PF13649"/>
    </source>
</evidence>
<dbReference type="Proteomes" id="UP000789570">
    <property type="component" value="Unassembled WGS sequence"/>
</dbReference>
<dbReference type="OrthoDB" id="2013972at2759"/>
<sequence length="324" mass="36684">MEEEESNAPQKDISSLVIASTSHNVNSTYNLYIERNRIINGNKVIKVDNSNYALSNDGQGLNVQSLQHSLLKHAWRSNFSSPIHEALKTGGLKVLDVGCGHGAWLLDMCKDYPLCDFVGLDISPVFPSTSSLSPNLSNLAFIQSNALDGLPFKDNTFDFVHQRLWLNALNVRQWEPAIRELKRVCKVGGWLELLETDVVYHNEGINTRNLRASHVCRQIPHFLKSDGSFDEVNKTECDIPLGSWNGKFGELAMKIIYEGYKVIYPELKPIMEVNEEEYEEILNKFNEIDNWSYSRSGSSNSTITDISRSTQSTFQLSFDDLNKK</sequence>
<reference evidence="2" key="1">
    <citation type="submission" date="2021-06" db="EMBL/GenBank/DDBJ databases">
        <authorList>
            <person name="Kallberg Y."/>
            <person name="Tangrot J."/>
            <person name="Rosling A."/>
        </authorList>
    </citation>
    <scope>NUCLEOTIDE SEQUENCE</scope>
    <source>
        <strain evidence="2">UK204</strain>
    </source>
</reference>
<dbReference type="AlphaFoldDB" id="A0A9N9H1F3"/>
<feature type="domain" description="Methyltransferase" evidence="1">
    <location>
        <begin position="94"/>
        <end position="189"/>
    </location>
</feature>
<proteinExistence type="predicted"/>
<accession>A0A9N9H1F3</accession>
<dbReference type="PANTHER" id="PTHR43591:SF24">
    <property type="entry name" value="2-METHOXY-6-POLYPRENYL-1,4-BENZOQUINOL METHYLASE, MITOCHONDRIAL"/>
    <property type="match status" value="1"/>
</dbReference>
<dbReference type="PANTHER" id="PTHR43591">
    <property type="entry name" value="METHYLTRANSFERASE"/>
    <property type="match status" value="1"/>
</dbReference>
<evidence type="ECO:0000313" key="3">
    <source>
        <dbReference type="Proteomes" id="UP000789570"/>
    </source>
</evidence>
<name>A0A9N9H1F3_9GLOM</name>
<dbReference type="CDD" id="cd02440">
    <property type="entry name" value="AdoMet_MTases"/>
    <property type="match status" value="1"/>
</dbReference>